<proteinExistence type="inferred from homology"/>
<keyword evidence="5" id="KW-1185">Reference proteome</keyword>
<evidence type="ECO:0000313" key="5">
    <source>
        <dbReference type="Proteomes" id="UP001497444"/>
    </source>
</evidence>
<protein>
    <recommendedName>
        <fullName evidence="3">Thioesterase domain-containing protein</fullName>
    </recommendedName>
</protein>
<evidence type="ECO:0000313" key="4">
    <source>
        <dbReference type="EMBL" id="CAK9277707.1"/>
    </source>
</evidence>
<accession>A0ABP0XJF0</accession>
<sequence>MVSEGGASREDGEATPQTFIEEMNSRARGGLEPEYEMVGFHDMLYAKDMQILFFQPGHVVFTVPVAARLTNRYQTMHGGVIASLVDLSGTLASLSLIGPSRSMVTTDMNISYIAAAPADREVEVEAKLLQQGETVTVSVDLRDIATRKFVAQGRISMRLSSHPLSKL</sequence>
<dbReference type="Proteomes" id="UP001497444">
    <property type="component" value="Chromosome 8"/>
</dbReference>
<dbReference type="SUPFAM" id="SSF54637">
    <property type="entry name" value="Thioesterase/thiol ester dehydrase-isomerase"/>
    <property type="match status" value="1"/>
</dbReference>
<gene>
    <name evidence="4" type="ORF">CSSPJE1EN1_LOCUS23185</name>
</gene>
<dbReference type="Gene3D" id="3.10.129.10">
    <property type="entry name" value="Hotdog Thioesterase"/>
    <property type="match status" value="1"/>
</dbReference>
<dbReference type="Pfam" id="PF03061">
    <property type="entry name" value="4HBT"/>
    <property type="match status" value="1"/>
</dbReference>
<dbReference type="NCBIfam" id="TIGR00369">
    <property type="entry name" value="unchar_dom_1"/>
    <property type="match status" value="1"/>
</dbReference>
<dbReference type="InterPro" id="IPR003736">
    <property type="entry name" value="PAAI_dom"/>
</dbReference>
<dbReference type="EMBL" id="OZ020103">
    <property type="protein sequence ID" value="CAK9277707.1"/>
    <property type="molecule type" value="Genomic_DNA"/>
</dbReference>
<dbReference type="InterPro" id="IPR006683">
    <property type="entry name" value="Thioestr_dom"/>
</dbReference>
<dbReference type="PANTHER" id="PTHR21660:SF1">
    <property type="entry name" value="ACYL-COENZYME A THIOESTERASE 13"/>
    <property type="match status" value="1"/>
</dbReference>
<evidence type="ECO:0000256" key="1">
    <source>
        <dbReference type="ARBA" id="ARBA00008324"/>
    </source>
</evidence>
<reference evidence="4" key="1">
    <citation type="submission" date="2024-02" db="EMBL/GenBank/DDBJ databases">
        <authorList>
            <consortium name="ELIXIR-Norway"/>
            <consortium name="Elixir Norway"/>
        </authorList>
    </citation>
    <scope>NUCLEOTIDE SEQUENCE</scope>
</reference>
<evidence type="ECO:0000259" key="3">
    <source>
        <dbReference type="Pfam" id="PF03061"/>
    </source>
</evidence>
<organism evidence="4 5">
    <name type="scientific">Sphagnum jensenii</name>
    <dbReference type="NCBI Taxonomy" id="128206"/>
    <lineage>
        <taxon>Eukaryota</taxon>
        <taxon>Viridiplantae</taxon>
        <taxon>Streptophyta</taxon>
        <taxon>Embryophyta</taxon>
        <taxon>Bryophyta</taxon>
        <taxon>Sphagnophytina</taxon>
        <taxon>Sphagnopsida</taxon>
        <taxon>Sphagnales</taxon>
        <taxon>Sphagnaceae</taxon>
        <taxon>Sphagnum</taxon>
    </lineage>
</organism>
<dbReference type="CDD" id="cd03443">
    <property type="entry name" value="PaaI_thioesterase"/>
    <property type="match status" value="1"/>
</dbReference>
<feature type="domain" description="Thioesterase" evidence="3">
    <location>
        <begin position="74"/>
        <end position="137"/>
    </location>
</feature>
<dbReference type="PANTHER" id="PTHR21660">
    <property type="entry name" value="THIOESTERASE SUPERFAMILY MEMBER-RELATED"/>
    <property type="match status" value="1"/>
</dbReference>
<keyword evidence="2" id="KW-0378">Hydrolase</keyword>
<dbReference type="InterPro" id="IPR029069">
    <property type="entry name" value="HotDog_dom_sf"/>
</dbReference>
<dbReference type="InterPro" id="IPR039298">
    <property type="entry name" value="ACOT13"/>
</dbReference>
<name>A0ABP0XJF0_9BRYO</name>
<evidence type="ECO:0000256" key="2">
    <source>
        <dbReference type="ARBA" id="ARBA00022801"/>
    </source>
</evidence>
<comment type="similarity">
    <text evidence="1">Belongs to the thioesterase PaaI family.</text>
</comment>